<dbReference type="InterPro" id="IPR011989">
    <property type="entry name" value="ARM-like"/>
</dbReference>
<dbReference type="InterPro" id="IPR000551">
    <property type="entry name" value="MerR-type_HTH_dom"/>
</dbReference>
<evidence type="ECO:0000313" key="4">
    <source>
        <dbReference type="Proteomes" id="UP000218244"/>
    </source>
</evidence>
<dbReference type="EMBL" id="AP017369">
    <property type="protein sequence ID" value="BAU96480.1"/>
    <property type="molecule type" value="Genomic_DNA"/>
</dbReference>
<dbReference type="PROSITE" id="PS00552">
    <property type="entry name" value="HTH_MERR_1"/>
    <property type="match status" value="1"/>
</dbReference>
<feature type="domain" description="HTH merR-type" evidence="2">
    <location>
        <begin position="1"/>
        <end position="68"/>
    </location>
</feature>
<dbReference type="Gene3D" id="1.25.10.10">
    <property type="entry name" value="Leucine-rich Repeat Variant"/>
    <property type="match status" value="1"/>
</dbReference>
<proteinExistence type="predicted"/>
<protein>
    <submittedName>
        <fullName evidence="3">Transcriptional regulator</fullName>
    </submittedName>
</protein>
<dbReference type="SUPFAM" id="SSF46955">
    <property type="entry name" value="Putative DNA-binding domain"/>
    <property type="match status" value="1"/>
</dbReference>
<dbReference type="KEGG" id="csur:N24_2218"/>
<gene>
    <name evidence="3" type="ORF">N24_2218</name>
</gene>
<dbReference type="PRINTS" id="PR00040">
    <property type="entry name" value="HTHMERR"/>
</dbReference>
<dbReference type="InterPro" id="IPR016024">
    <property type="entry name" value="ARM-type_fold"/>
</dbReference>
<evidence type="ECO:0000256" key="1">
    <source>
        <dbReference type="ARBA" id="ARBA00023125"/>
    </source>
</evidence>
<dbReference type="AlphaFoldDB" id="A0A160PUZ7"/>
<dbReference type="PANTHER" id="PTHR30204">
    <property type="entry name" value="REDOX-CYCLING DRUG-SENSING TRANSCRIPTIONAL ACTIVATOR SOXR"/>
    <property type="match status" value="1"/>
</dbReference>
<dbReference type="InterPro" id="IPR047057">
    <property type="entry name" value="MerR_fam"/>
</dbReference>
<dbReference type="GO" id="GO:0003700">
    <property type="term" value="F:DNA-binding transcription factor activity"/>
    <property type="evidence" value="ECO:0007669"/>
    <property type="project" value="InterPro"/>
</dbReference>
<dbReference type="PROSITE" id="PS50937">
    <property type="entry name" value="HTH_MERR_2"/>
    <property type="match status" value="1"/>
</dbReference>
<reference evidence="3 4" key="1">
    <citation type="submission" date="2016-02" db="EMBL/GenBank/DDBJ databases">
        <title>Corynebacterium glutamicum N24 whole genome sequencing project.</title>
        <authorList>
            <person name="Matsutani M."/>
            <person name="Nangtapong N."/>
            <person name="Yakushi T."/>
            <person name="Matsushita K."/>
        </authorList>
    </citation>
    <scope>NUCLEOTIDE SEQUENCE [LARGE SCALE GENOMIC DNA]</scope>
    <source>
        <strain evidence="3 4">N24</strain>
    </source>
</reference>
<dbReference type="Gene3D" id="1.10.1660.10">
    <property type="match status" value="1"/>
</dbReference>
<dbReference type="GO" id="GO:0003677">
    <property type="term" value="F:DNA binding"/>
    <property type="evidence" value="ECO:0007669"/>
    <property type="project" value="UniProtKB-KW"/>
</dbReference>
<dbReference type="SUPFAM" id="SSF48371">
    <property type="entry name" value="ARM repeat"/>
    <property type="match status" value="1"/>
</dbReference>
<evidence type="ECO:0000259" key="2">
    <source>
        <dbReference type="PROSITE" id="PS50937"/>
    </source>
</evidence>
<dbReference type="SMART" id="SM00422">
    <property type="entry name" value="HTH_MERR"/>
    <property type="match status" value="1"/>
</dbReference>
<dbReference type="Pfam" id="PF13646">
    <property type="entry name" value="HEAT_2"/>
    <property type="match status" value="1"/>
</dbReference>
<dbReference type="InterPro" id="IPR004155">
    <property type="entry name" value="PBS_lyase_HEAT"/>
</dbReference>
<keyword evidence="4" id="KW-1185">Reference proteome</keyword>
<name>A0A160PUZ7_9CORY</name>
<dbReference type="SMART" id="SM00567">
    <property type="entry name" value="EZ_HEAT"/>
    <property type="match status" value="2"/>
</dbReference>
<keyword evidence="1" id="KW-0238">DNA-binding</keyword>
<dbReference type="Pfam" id="PF13411">
    <property type="entry name" value="MerR_1"/>
    <property type="match status" value="1"/>
</dbReference>
<dbReference type="Proteomes" id="UP000218244">
    <property type="component" value="Chromosome"/>
</dbReference>
<dbReference type="PANTHER" id="PTHR30204:SF93">
    <property type="entry name" value="HTH MERR-TYPE DOMAIN-CONTAINING PROTEIN"/>
    <property type="match status" value="1"/>
</dbReference>
<evidence type="ECO:0000313" key="3">
    <source>
        <dbReference type="EMBL" id="BAU96480.1"/>
    </source>
</evidence>
<organism evidence="3 4">
    <name type="scientific">Corynebacterium suranareeae</name>
    <dbReference type="NCBI Taxonomy" id="2506452"/>
    <lineage>
        <taxon>Bacteria</taxon>
        <taxon>Bacillati</taxon>
        <taxon>Actinomycetota</taxon>
        <taxon>Actinomycetes</taxon>
        <taxon>Mycobacteriales</taxon>
        <taxon>Corynebacteriaceae</taxon>
        <taxon>Corynebacterium</taxon>
    </lineage>
</organism>
<accession>A0A160PUZ7</accession>
<sequence>MLIGEVSKLSGVSARMLRHYEKLGLVTPEQTASGYREYAESDVRRILHIEGLRSLGLSLKQVGEALDDPEFDPQAVVSEMIAKTSARISMERELLARLKAVRDAQVSDWESALDAVQILHRLRSGDPTQRQAVAFDSVSGREDVAPETLVESALGEADLNAEGALSWAVVQRGEEAVALAARGLRSKDVAVRLRAVRIVSRVIASAPSTGATGQWLRQALHDVDPSVRAEAALALGKARDELAVEQLVSMVLTGVRDVDAAELLAGFDQSVQVEVMGKFERALEDEETMSPVRGRIAQALAEFDIAPARKLIVQLVDDENPTVAYTVAAILKARRWKS</sequence>
<dbReference type="InterPro" id="IPR009061">
    <property type="entry name" value="DNA-bd_dom_put_sf"/>
</dbReference>
<dbReference type="RefSeq" id="WP_096456985.1">
    <property type="nucleotide sequence ID" value="NZ_AP017369.1"/>
</dbReference>